<gene>
    <name evidence="1" type="ORF">SAMN04487936_102150</name>
</gene>
<keyword evidence="2" id="KW-1185">Reference proteome</keyword>
<accession>A0A1I3RAG2</accession>
<dbReference type="EMBL" id="FOSB01000002">
    <property type="protein sequence ID" value="SFJ43308.1"/>
    <property type="molecule type" value="Genomic_DNA"/>
</dbReference>
<dbReference type="Proteomes" id="UP000183557">
    <property type="component" value="Unassembled WGS sequence"/>
</dbReference>
<organism evidence="1 2">
    <name type="scientific">Halobacillus dabanensis</name>
    <dbReference type="NCBI Taxonomy" id="240302"/>
    <lineage>
        <taxon>Bacteria</taxon>
        <taxon>Bacillati</taxon>
        <taxon>Bacillota</taxon>
        <taxon>Bacilli</taxon>
        <taxon>Bacillales</taxon>
        <taxon>Bacillaceae</taxon>
        <taxon>Halobacillus</taxon>
    </lineage>
</organism>
<proteinExistence type="predicted"/>
<dbReference type="AlphaFoldDB" id="A0A1I3RAG2"/>
<evidence type="ECO:0000313" key="2">
    <source>
        <dbReference type="Proteomes" id="UP000183557"/>
    </source>
</evidence>
<sequence length="99" mass="12147">MYNRITSINFLNHFRVKAEFDYNYYLHFTLPEREGTHVIKFNECRKVHDDIFLIQYYEWDNKSNNISNFTGHQMHISESQIVRITVKDKNEYYPSYVIN</sequence>
<evidence type="ECO:0000313" key="1">
    <source>
        <dbReference type="EMBL" id="SFJ43308.1"/>
    </source>
</evidence>
<reference evidence="2" key="1">
    <citation type="submission" date="2016-10" db="EMBL/GenBank/DDBJ databases">
        <authorList>
            <person name="Varghese N."/>
            <person name="Submissions S."/>
        </authorList>
    </citation>
    <scope>NUCLEOTIDE SEQUENCE [LARGE SCALE GENOMIC DNA]</scope>
    <source>
        <strain evidence="2">CGMCC 1.3704</strain>
    </source>
</reference>
<name>A0A1I3RAG2_HALDA</name>
<protein>
    <submittedName>
        <fullName evidence="1">Uncharacterized protein</fullName>
    </submittedName>
</protein>